<dbReference type="InterPro" id="IPR058548">
    <property type="entry name" value="MlaB-like_STAS"/>
</dbReference>
<dbReference type="AlphaFoldDB" id="A0A098BIQ5"/>
<accession>A0A098BIQ5</accession>
<evidence type="ECO:0000259" key="2">
    <source>
        <dbReference type="PROSITE" id="PS50801"/>
    </source>
</evidence>
<dbReference type="InterPro" id="IPR013656">
    <property type="entry name" value="PAS_4"/>
</dbReference>
<evidence type="ECO:0000313" key="4">
    <source>
        <dbReference type="Proteomes" id="UP000042997"/>
    </source>
</evidence>
<dbReference type="InterPro" id="IPR052016">
    <property type="entry name" value="Bact_Sigma-Reg"/>
</dbReference>
<evidence type="ECO:0000313" key="3">
    <source>
        <dbReference type="EMBL" id="CDZ88598.1"/>
    </source>
</evidence>
<dbReference type="Proteomes" id="UP000042997">
    <property type="component" value="Unassembled WGS sequence"/>
</dbReference>
<dbReference type="Gene3D" id="3.60.40.10">
    <property type="entry name" value="PPM-type phosphatase domain"/>
    <property type="match status" value="1"/>
</dbReference>
<dbReference type="PANTHER" id="PTHR43156:SF2">
    <property type="entry name" value="STAGE II SPORULATION PROTEIN E"/>
    <property type="match status" value="1"/>
</dbReference>
<protein>
    <recommendedName>
        <fullName evidence="2">STAS domain-containing protein</fullName>
    </recommendedName>
</protein>
<dbReference type="InterPro" id="IPR036513">
    <property type="entry name" value="STAS_dom_sf"/>
</dbReference>
<dbReference type="Pfam" id="PF07228">
    <property type="entry name" value="SpoIIE"/>
    <property type="match status" value="1"/>
</dbReference>
<dbReference type="PROSITE" id="PS50801">
    <property type="entry name" value="STAS"/>
    <property type="match status" value="1"/>
</dbReference>
<dbReference type="InterPro" id="IPR001932">
    <property type="entry name" value="PPM-type_phosphatase-like_dom"/>
</dbReference>
<dbReference type="Pfam" id="PF13466">
    <property type="entry name" value="STAS_2"/>
    <property type="match status" value="1"/>
</dbReference>
<dbReference type="Gene3D" id="3.30.450.20">
    <property type="entry name" value="PAS domain"/>
    <property type="match status" value="1"/>
</dbReference>
<dbReference type="EMBL" id="CCSD01000053">
    <property type="protein sequence ID" value="CDZ88598.1"/>
    <property type="molecule type" value="Genomic_DNA"/>
</dbReference>
<dbReference type="InterPro" id="IPR036457">
    <property type="entry name" value="PPM-type-like_dom_sf"/>
</dbReference>
<dbReference type="SUPFAM" id="SSF52091">
    <property type="entry name" value="SpoIIaa-like"/>
    <property type="match status" value="1"/>
</dbReference>
<dbReference type="eggNOG" id="COG2172">
    <property type="taxonomic scope" value="Bacteria"/>
</dbReference>
<proteinExistence type="predicted"/>
<dbReference type="SUPFAM" id="SSF55874">
    <property type="entry name" value="ATPase domain of HSP90 chaperone/DNA topoisomerase II/histidine kinase"/>
    <property type="match status" value="1"/>
</dbReference>
<dbReference type="SUPFAM" id="SSF55785">
    <property type="entry name" value="PYP-like sensor domain (PAS domain)"/>
    <property type="match status" value="1"/>
</dbReference>
<dbReference type="eggNOG" id="COG2208">
    <property type="taxonomic scope" value="Bacteria"/>
</dbReference>
<feature type="domain" description="STAS" evidence="2">
    <location>
        <begin position="570"/>
        <end position="650"/>
    </location>
</feature>
<organism evidence="3 4">
    <name type="scientific">Rhodococcus ruber</name>
    <dbReference type="NCBI Taxonomy" id="1830"/>
    <lineage>
        <taxon>Bacteria</taxon>
        <taxon>Bacillati</taxon>
        <taxon>Actinomycetota</taxon>
        <taxon>Actinomycetes</taxon>
        <taxon>Mycobacteriales</taxon>
        <taxon>Nocardiaceae</taxon>
        <taxon>Rhodococcus</taxon>
    </lineage>
</organism>
<dbReference type="InterPro" id="IPR002645">
    <property type="entry name" value="STAS_dom"/>
</dbReference>
<dbReference type="Pfam" id="PF13581">
    <property type="entry name" value="HATPase_c_2"/>
    <property type="match status" value="1"/>
</dbReference>
<evidence type="ECO:0000256" key="1">
    <source>
        <dbReference type="ARBA" id="ARBA00022801"/>
    </source>
</evidence>
<dbReference type="GO" id="GO:0016791">
    <property type="term" value="F:phosphatase activity"/>
    <property type="evidence" value="ECO:0007669"/>
    <property type="project" value="TreeGrafter"/>
</dbReference>
<dbReference type="InterPro" id="IPR003594">
    <property type="entry name" value="HATPase_dom"/>
</dbReference>
<dbReference type="PANTHER" id="PTHR43156">
    <property type="entry name" value="STAGE II SPORULATION PROTEIN E-RELATED"/>
    <property type="match status" value="1"/>
</dbReference>
<gene>
    <name evidence="3" type="ORF">RHRU231_420147</name>
</gene>
<dbReference type="SMART" id="SM00331">
    <property type="entry name" value="PP2C_SIG"/>
    <property type="match status" value="1"/>
</dbReference>
<dbReference type="Gene3D" id="3.30.750.24">
    <property type="entry name" value="STAS domain"/>
    <property type="match status" value="1"/>
</dbReference>
<dbReference type="CDD" id="cd07043">
    <property type="entry name" value="STAS_anti-anti-sigma_factors"/>
    <property type="match status" value="1"/>
</dbReference>
<dbReference type="CDD" id="cd16936">
    <property type="entry name" value="HATPase_RsbW-like"/>
    <property type="match status" value="1"/>
</dbReference>
<name>A0A098BIQ5_9NOCA</name>
<reference evidence="3 4" key="1">
    <citation type="journal article" date="2014" name="Genome Announc.">
        <title>Draft Genome Sequence of Propane- and Butane-Oxidizing Actinobacterium Rhodococcus ruber IEGM 231.</title>
        <authorList>
            <person name="Ivshina I.B."/>
            <person name="Kuyukina M.S."/>
            <person name="Krivoruchko A.V."/>
            <person name="Barbe V."/>
            <person name="Fischer C."/>
        </authorList>
    </citation>
    <scope>NUCLEOTIDE SEQUENCE [LARGE SCALE GENOMIC DNA]</scope>
</reference>
<keyword evidence="1" id="KW-0378">Hydrolase</keyword>
<dbReference type="InterPro" id="IPR035965">
    <property type="entry name" value="PAS-like_dom_sf"/>
</dbReference>
<sequence>MPDDEDLFSATGEPDTVLRVFEALPFALGAWQGHDHVYVATNAAYRALLGRGDLLGRPVREAVPELEGQQFFELLDRVAATGVAETAKEWRMQIDTDGSGVVRERYFDFTVAPCRDPGCGVAGLLFFASDVTDSVLARHVAEARAQLMSEKYEQARDAVTVMQQALLAPSVPVVPGAEVAAAYLVAAEDTAAGGDWFDALALPGGELALITGDVVGHGVEAAAVMGQLRAVLRQQILAGADVAGALSTLDAFSAHVPGARTATVCVAVLDTGSGRVRYCTGGHPPPLVASPVGTVRYLPPSGATPIGTGSTFPVATDALATGDVVLLYTDGLIERPGRPPPASTAELAERAALSVAGRSFPIPDTRARTVDRVCGEVLEFLLRETGYSDDVTIVAAQRTAMPDPLHVHLHADREAPKAARSALWQWLVRIGADHAGTVAVEHAVSELVSNVVEHAYPGTDAEHSPVEIGGVLDADGCLRIRVRDRGRWKTPATTPESHRLTDSRGRGLTMVRLFADDLRIDCDDTGTTATVTFRLTRSARVVTEFTDGAIVGRPESSRDFAVDETAPGRLAVRGDVDIDTAPILKGHLDVASRGGTLSVTVDLSEVTHLGSAGVSLLSTARERAAGQHTAVTLVAPPGTTAHHVLTLVGLHGRAAPRGWHRRTLRRPGDVNPAPTKCRCRAKSSSARDLPSPGLHVLLPLGDRHPTPHPVGFAHRERVLAALLDDRAPMAHLLGLRLPLVTRSAPFTVGREEHRGVDTAAQALHLPVPDIDGRPEGVR</sequence>
<dbReference type="Pfam" id="PF08448">
    <property type="entry name" value="PAS_4"/>
    <property type="match status" value="1"/>
</dbReference>
<dbReference type="Gene3D" id="3.30.565.10">
    <property type="entry name" value="Histidine kinase-like ATPase, C-terminal domain"/>
    <property type="match status" value="1"/>
</dbReference>
<dbReference type="InterPro" id="IPR036890">
    <property type="entry name" value="HATPase_C_sf"/>
</dbReference>